<proteinExistence type="predicted"/>
<dbReference type="Pfam" id="PF02589">
    <property type="entry name" value="LUD_dom"/>
    <property type="match status" value="1"/>
</dbReference>
<dbReference type="InterPro" id="IPR024185">
    <property type="entry name" value="FTHF_cligase-like_sf"/>
</dbReference>
<dbReference type="InterPro" id="IPR037171">
    <property type="entry name" value="NagB/RpiA_transferase-like"/>
</dbReference>
<dbReference type="RefSeq" id="WP_182706236.1">
    <property type="nucleotide sequence ID" value="NZ_JACJII010000001.1"/>
</dbReference>
<reference evidence="2 3" key="1">
    <citation type="submission" date="2020-08" db="EMBL/GenBank/DDBJ databases">
        <title>Sequencing the genomes of 1000 actinobacteria strains.</title>
        <authorList>
            <person name="Klenk H.-P."/>
        </authorList>
    </citation>
    <scope>NUCLEOTIDE SEQUENCE [LARGE SCALE GENOMIC DNA]</scope>
    <source>
        <strain evidence="2 3">DSM 45823</strain>
    </source>
</reference>
<accession>A0A7W3R9R6</accession>
<evidence type="ECO:0000259" key="1">
    <source>
        <dbReference type="Pfam" id="PF02589"/>
    </source>
</evidence>
<dbReference type="InterPro" id="IPR003741">
    <property type="entry name" value="LUD_dom"/>
</dbReference>
<organism evidence="2 3">
    <name type="scientific">Thermomonospora cellulosilytica</name>
    <dbReference type="NCBI Taxonomy" id="1411118"/>
    <lineage>
        <taxon>Bacteria</taxon>
        <taxon>Bacillati</taxon>
        <taxon>Actinomycetota</taxon>
        <taxon>Actinomycetes</taxon>
        <taxon>Streptosporangiales</taxon>
        <taxon>Thermomonosporaceae</taxon>
        <taxon>Thermomonospora</taxon>
    </lineage>
</organism>
<dbReference type="EMBL" id="JACJII010000001">
    <property type="protein sequence ID" value="MBA9004919.1"/>
    <property type="molecule type" value="Genomic_DNA"/>
</dbReference>
<evidence type="ECO:0000313" key="2">
    <source>
        <dbReference type="EMBL" id="MBA9004919.1"/>
    </source>
</evidence>
<sequence>MSTARDDVLGRIAGALGRRGTPAAEAYAAIDRPYLRRHHEDGILDLFAERVAHYRATVHRVDTAGLPGAVARVLSRGRYAVPAGLPAEWIAEVDPGLLVHEPPVAELDALDGVVTGCAVAIAETGTIVLDHGPGQGRRAFSLVPDHHLIVVTAGQVAPDVPEALERLDPARPLTFVSGPSATSDIELNRVEGVHGPRTLDVILTR</sequence>
<dbReference type="PANTHER" id="PTHR43682:SF1">
    <property type="entry name" value="LACTATE UTILIZATION PROTEIN C"/>
    <property type="match status" value="1"/>
</dbReference>
<dbReference type="Gene3D" id="3.40.50.10420">
    <property type="entry name" value="NagB/RpiA/CoA transferase-like"/>
    <property type="match status" value="1"/>
</dbReference>
<protein>
    <submittedName>
        <fullName evidence="2">L-lactate dehydrogenase complex protein LldG</fullName>
    </submittedName>
</protein>
<evidence type="ECO:0000313" key="3">
    <source>
        <dbReference type="Proteomes" id="UP000539313"/>
    </source>
</evidence>
<dbReference type="AlphaFoldDB" id="A0A7W3R9R6"/>
<dbReference type="PANTHER" id="PTHR43682">
    <property type="entry name" value="LACTATE UTILIZATION PROTEIN C"/>
    <property type="match status" value="1"/>
</dbReference>
<feature type="domain" description="LUD" evidence="1">
    <location>
        <begin position="109"/>
        <end position="203"/>
    </location>
</feature>
<dbReference type="SUPFAM" id="SSF100950">
    <property type="entry name" value="NagB/RpiA/CoA transferase-like"/>
    <property type="match status" value="1"/>
</dbReference>
<gene>
    <name evidence="2" type="ORF">HNR21_003801</name>
</gene>
<name>A0A7W3R9R6_9ACTN</name>
<keyword evidence="3" id="KW-1185">Reference proteome</keyword>
<dbReference type="Proteomes" id="UP000539313">
    <property type="component" value="Unassembled WGS sequence"/>
</dbReference>
<comment type="caution">
    <text evidence="2">The sequence shown here is derived from an EMBL/GenBank/DDBJ whole genome shotgun (WGS) entry which is preliminary data.</text>
</comment>